<proteinExistence type="predicted"/>
<protein>
    <submittedName>
        <fullName evidence="1">Uncharacterized protein</fullName>
    </submittedName>
</protein>
<keyword evidence="2" id="KW-1185">Reference proteome</keyword>
<gene>
    <name evidence="1" type="ORF">GFB49_17495</name>
</gene>
<reference evidence="1 2" key="1">
    <citation type="submission" date="2019-10" db="EMBL/GenBank/DDBJ databases">
        <title>Epibacterium sp. nov., isolated from seawater.</title>
        <authorList>
            <person name="Zhang X."/>
            <person name="Li N."/>
        </authorList>
    </citation>
    <scope>NUCLEOTIDE SEQUENCE [LARGE SCALE GENOMIC DNA]</scope>
    <source>
        <strain evidence="1 2">SM1979</strain>
    </source>
</reference>
<comment type="caution">
    <text evidence="1">The sequence shown here is derived from an EMBL/GenBank/DDBJ whole genome shotgun (WGS) entry which is preliminary data.</text>
</comment>
<evidence type="ECO:0000313" key="1">
    <source>
        <dbReference type="EMBL" id="MQQ10265.1"/>
    </source>
</evidence>
<dbReference type="AlphaFoldDB" id="A0A843YKR9"/>
<dbReference type="EMBL" id="WIBF01000013">
    <property type="protein sequence ID" value="MQQ10265.1"/>
    <property type="molecule type" value="Genomic_DNA"/>
</dbReference>
<name>A0A843YKR9_9RHOB</name>
<dbReference type="Proteomes" id="UP000444174">
    <property type="component" value="Unassembled WGS sequence"/>
</dbReference>
<dbReference type="RefSeq" id="WP_153217238.1">
    <property type="nucleotide sequence ID" value="NZ_WIBF01000013.1"/>
</dbReference>
<sequence length="122" mass="13115">MSLSKEFDLSAIAKPKSLSASHLRRQKFIAAIEKQLAAARVGDALPKASSWAWQSEAGEWFLSPRYGRAALELADGMATIKCGDAKGVVQSLQKLKSLAQDGQLDEVLEAAALAIRSRFAKA</sequence>
<accession>A0A843YKR9</accession>
<evidence type="ECO:0000313" key="2">
    <source>
        <dbReference type="Proteomes" id="UP000444174"/>
    </source>
</evidence>
<organism evidence="1 2">
    <name type="scientific">Tritonibacter litoralis</name>
    <dbReference type="NCBI Taxonomy" id="2662264"/>
    <lineage>
        <taxon>Bacteria</taxon>
        <taxon>Pseudomonadati</taxon>
        <taxon>Pseudomonadota</taxon>
        <taxon>Alphaproteobacteria</taxon>
        <taxon>Rhodobacterales</taxon>
        <taxon>Paracoccaceae</taxon>
        <taxon>Tritonibacter</taxon>
    </lineage>
</organism>